<comment type="subcellular location">
    <subcellularLocation>
        <location evidence="1 7 8">Nucleus</location>
    </subcellularLocation>
</comment>
<evidence type="ECO:0000259" key="12">
    <source>
        <dbReference type="PROSITE" id="PS51937"/>
    </source>
</evidence>
<dbReference type="SUPFAM" id="SSF47413">
    <property type="entry name" value="lambda repressor-like DNA-binding domains"/>
    <property type="match status" value="1"/>
</dbReference>
<dbReference type="InterPro" id="IPR044866">
    <property type="entry name" value="HNF_P1"/>
</dbReference>
<evidence type="ECO:0000256" key="9">
    <source>
        <dbReference type="SAM" id="MobiDB-lite"/>
    </source>
</evidence>
<feature type="domain" description="Homeobox" evidence="10">
    <location>
        <begin position="359"/>
        <end position="434"/>
    </location>
</feature>
<dbReference type="SMART" id="SM00389">
    <property type="entry name" value="HOX"/>
    <property type="match status" value="1"/>
</dbReference>
<dbReference type="AlphaFoldDB" id="A0A9J6EAH6"/>
<keyword evidence="14" id="KW-1185">Reference proteome</keyword>
<dbReference type="GO" id="GO:0003691">
    <property type="term" value="F:double-stranded telomeric DNA binding"/>
    <property type="evidence" value="ECO:0007669"/>
    <property type="project" value="InterPro"/>
</dbReference>
<keyword evidence="3 7" id="KW-0238">DNA-binding</keyword>
<dbReference type="InterPro" id="IPR010982">
    <property type="entry name" value="Lambda_DNA-bd_dom_sf"/>
</dbReference>
<dbReference type="Gene3D" id="1.10.260.40">
    <property type="entry name" value="lambda repressor-like DNA-binding domains"/>
    <property type="match status" value="1"/>
</dbReference>
<dbReference type="InterPro" id="IPR009057">
    <property type="entry name" value="Homeodomain-like_sf"/>
</dbReference>
<proteinExistence type="predicted"/>
<dbReference type="Proteomes" id="UP000821866">
    <property type="component" value="Chromosome 3"/>
</dbReference>
<evidence type="ECO:0000256" key="1">
    <source>
        <dbReference type="ARBA" id="ARBA00004123"/>
    </source>
</evidence>
<accession>A0A9J6EAH6</accession>
<protein>
    <submittedName>
        <fullName evidence="13">Uncharacterized protein</fullName>
    </submittedName>
</protein>
<feature type="region of interest" description="Disordered" evidence="9">
    <location>
        <begin position="161"/>
        <end position="240"/>
    </location>
</feature>
<dbReference type="SUPFAM" id="SSF46689">
    <property type="entry name" value="Homeodomain-like"/>
    <property type="match status" value="1"/>
</dbReference>
<feature type="DNA-binding region" description="Homeobox" evidence="7">
    <location>
        <begin position="361"/>
        <end position="435"/>
    </location>
</feature>
<evidence type="ECO:0000256" key="8">
    <source>
        <dbReference type="RuleBase" id="RU000682"/>
    </source>
</evidence>
<feature type="compositionally biased region" description="Polar residues" evidence="9">
    <location>
        <begin position="573"/>
        <end position="582"/>
    </location>
</feature>
<feature type="region of interest" description="Disordered" evidence="9">
    <location>
        <begin position="121"/>
        <end position="149"/>
    </location>
</feature>
<dbReference type="PROSITE" id="PS51936">
    <property type="entry name" value="POU_4"/>
    <property type="match status" value="1"/>
</dbReference>
<evidence type="ECO:0000313" key="13">
    <source>
        <dbReference type="EMBL" id="KAH8031112.1"/>
    </source>
</evidence>
<evidence type="ECO:0000256" key="7">
    <source>
        <dbReference type="PROSITE-ProRule" id="PRU00108"/>
    </source>
</evidence>
<feature type="compositionally biased region" description="Acidic residues" evidence="9">
    <location>
        <begin position="529"/>
        <end position="544"/>
    </location>
</feature>
<dbReference type="InterPro" id="IPR044869">
    <property type="entry name" value="HNF-1_POU"/>
</dbReference>
<keyword evidence="6 7" id="KW-0539">Nucleus</keyword>
<keyword evidence="4 7" id="KW-0371">Homeobox</keyword>
<dbReference type="VEuPathDB" id="VectorBase:LOC119164952"/>
<feature type="domain" description="POU-specific atypical" evidence="11">
    <location>
        <begin position="249"/>
        <end position="345"/>
    </location>
</feature>
<gene>
    <name evidence="13" type="ORF">HPB51_012832</name>
</gene>
<feature type="compositionally biased region" description="Gly residues" evidence="9">
    <location>
        <begin position="121"/>
        <end position="143"/>
    </location>
</feature>
<dbReference type="PANTHER" id="PTHR14618">
    <property type="entry name" value="HOMEODOX-CONTAINING PROTEIN 1 HMBOX1"/>
    <property type="match status" value="1"/>
</dbReference>
<organism evidence="13 14">
    <name type="scientific">Rhipicephalus microplus</name>
    <name type="common">Cattle tick</name>
    <name type="synonym">Boophilus microplus</name>
    <dbReference type="NCBI Taxonomy" id="6941"/>
    <lineage>
        <taxon>Eukaryota</taxon>
        <taxon>Metazoa</taxon>
        <taxon>Ecdysozoa</taxon>
        <taxon>Arthropoda</taxon>
        <taxon>Chelicerata</taxon>
        <taxon>Arachnida</taxon>
        <taxon>Acari</taxon>
        <taxon>Parasitiformes</taxon>
        <taxon>Ixodida</taxon>
        <taxon>Ixodoidea</taxon>
        <taxon>Ixodidae</taxon>
        <taxon>Rhipicephalinae</taxon>
        <taxon>Rhipicephalus</taxon>
        <taxon>Boophilus</taxon>
    </lineage>
</organism>
<sequence>MQPLQPGFDPATCRVDKQNDELATTAGQRSKSNLAGLQLDGWLPGAVEAEAVTVAGKRSRMAGILFTIEQIELIRRLRASGITRDQVMMAFEQLDRLDMELGSALPCPVMPALMPRGRSNYGGGGGGGGEAHGGGGAGSGGHNGLPSSSAAARNYMANREPPQLQNASSNDSATGDCGPHNGESVASPPTTTAASSGGGSGAKLPSELTIIPISANASPQGGNEEHGGYGSSSGGGASSNMYPPGVVPMQYLMNPHEFLQEESGDIDELKRKGEAAILSEIRNFVMRYNIKQTMIAEMTKLSQAYVSRFFRGDIADMSERTKNTFYMWYLTCKNNPWKLAQLCPNSGVKRMVSETGDLIPLKRERFTFKSAHLAVLERYYERDPYPDAQTREQIVEECNEAVERPERPLTEREKVSLPVVNNWFNNRRKEAKKQLRQQHAAAMAAAAQAGGLGGLPALTGGGHQKSPFSVGPPLWGAPSLYPQVGSSAAALAAALPSCAAGLPTSSPHVETPSMRGGGSDQGDSAGPEGDSDQGDSDISQEEDSTSLPSYGHDSEPADFTTNDNMKPVIKQEMPSSQCVSSMEQDDDG</sequence>
<feature type="domain" description="HNF-p1" evidence="12">
    <location>
        <begin position="62"/>
        <end position="93"/>
    </location>
</feature>
<feature type="compositionally biased region" description="Polar residues" evidence="9">
    <location>
        <begin position="163"/>
        <end position="173"/>
    </location>
</feature>
<evidence type="ECO:0000259" key="11">
    <source>
        <dbReference type="PROSITE" id="PS51936"/>
    </source>
</evidence>
<evidence type="ECO:0000256" key="5">
    <source>
        <dbReference type="ARBA" id="ARBA00023163"/>
    </source>
</evidence>
<dbReference type="PROSITE" id="PS51937">
    <property type="entry name" value="HNF_P1"/>
    <property type="match status" value="1"/>
</dbReference>
<keyword evidence="2" id="KW-0805">Transcription regulation</keyword>
<reference evidence="13" key="1">
    <citation type="journal article" date="2020" name="Cell">
        <title>Large-Scale Comparative Analyses of Tick Genomes Elucidate Their Genetic Diversity and Vector Capacities.</title>
        <authorList>
            <consortium name="Tick Genome and Microbiome Consortium (TIGMIC)"/>
            <person name="Jia N."/>
            <person name="Wang J."/>
            <person name="Shi W."/>
            <person name="Du L."/>
            <person name="Sun Y."/>
            <person name="Zhan W."/>
            <person name="Jiang J.F."/>
            <person name="Wang Q."/>
            <person name="Zhang B."/>
            <person name="Ji P."/>
            <person name="Bell-Sakyi L."/>
            <person name="Cui X.M."/>
            <person name="Yuan T.T."/>
            <person name="Jiang B.G."/>
            <person name="Yang W.F."/>
            <person name="Lam T.T."/>
            <person name="Chang Q.C."/>
            <person name="Ding S.J."/>
            <person name="Wang X.J."/>
            <person name="Zhu J.G."/>
            <person name="Ruan X.D."/>
            <person name="Zhao L."/>
            <person name="Wei J.T."/>
            <person name="Ye R.Z."/>
            <person name="Que T.C."/>
            <person name="Du C.H."/>
            <person name="Zhou Y.H."/>
            <person name="Cheng J.X."/>
            <person name="Dai P.F."/>
            <person name="Guo W.B."/>
            <person name="Han X.H."/>
            <person name="Huang E.J."/>
            <person name="Li L.F."/>
            <person name="Wei W."/>
            <person name="Gao Y.C."/>
            <person name="Liu J.Z."/>
            <person name="Shao H.Z."/>
            <person name="Wang X."/>
            <person name="Wang C.C."/>
            <person name="Yang T.C."/>
            <person name="Huo Q.B."/>
            <person name="Li W."/>
            <person name="Chen H.Y."/>
            <person name="Chen S.E."/>
            <person name="Zhou L.G."/>
            <person name="Ni X.B."/>
            <person name="Tian J.H."/>
            <person name="Sheng Y."/>
            <person name="Liu T."/>
            <person name="Pan Y.S."/>
            <person name="Xia L.Y."/>
            <person name="Li J."/>
            <person name="Zhao F."/>
            <person name="Cao W.C."/>
        </authorList>
    </citation>
    <scope>NUCLEOTIDE SEQUENCE</scope>
    <source>
        <strain evidence="13">Rmic-2018</strain>
    </source>
</reference>
<dbReference type="GO" id="GO:0045893">
    <property type="term" value="P:positive regulation of DNA-templated transcription"/>
    <property type="evidence" value="ECO:0007669"/>
    <property type="project" value="InterPro"/>
</dbReference>
<dbReference type="Gene3D" id="1.10.10.60">
    <property type="entry name" value="Homeodomain-like"/>
    <property type="match status" value="1"/>
</dbReference>
<dbReference type="GO" id="GO:0005634">
    <property type="term" value="C:nucleus"/>
    <property type="evidence" value="ECO:0007669"/>
    <property type="project" value="UniProtKB-SubCell"/>
</dbReference>
<dbReference type="CDD" id="cd00086">
    <property type="entry name" value="homeodomain"/>
    <property type="match status" value="1"/>
</dbReference>
<dbReference type="InterPro" id="IPR001356">
    <property type="entry name" value="HD"/>
</dbReference>
<feature type="compositionally biased region" description="Gly residues" evidence="9">
    <location>
        <begin position="228"/>
        <end position="237"/>
    </location>
</feature>
<dbReference type="EMBL" id="JABSTU010000005">
    <property type="protein sequence ID" value="KAH8031112.1"/>
    <property type="molecule type" value="Genomic_DNA"/>
</dbReference>
<evidence type="ECO:0000256" key="6">
    <source>
        <dbReference type="ARBA" id="ARBA00023242"/>
    </source>
</evidence>
<dbReference type="Pfam" id="PF04814">
    <property type="entry name" value="HNF-1_N"/>
    <property type="match status" value="1"/>
</dbReference>
<feature type="compositionally biased region" description="Low complexity" evidence="9">
    <location>
        <begin position="186"/>
        <end position="195"/>
    </location>
</feature>
<dbReference type="PANTHER" id="PTHR14618:SF0">
    <property type="entry name" value="HOMEOBOX-CONTAINING PROTEIN 1"/>
    <property type="match status" value="1"/>
</dbReference>
<dbReference type="PROSITE" id="PS50071">
    <property type="entry name" value="HOMEOBOX_2"/>
    <property type="match status" value="1"/>
</dbReference>
<evidence type="ECO:0000259" key="10">
    <source>
        <dbReference type="PROSITE" id="PS50071"/>
    </source>
</evidence>
<evidence type="ECO:0000256" key="3">
    <source>
        <dbReference type="ARBA" id="ARBA00023125"/>
    </source>
</evidence>
<dbReference type="Pfam" id="PF00046">
    <property type="entry name" value="Homeodomain"/>
    <property type="match status" value="1"/>
</dbReference>
<evidence type="ECO:0000313" key="14">
    <source>
        <dbReference type="Proteomes" id="UP000821866"/>
    </source>
</evidence>
<reference evidence="13" key="2">
    <citation type="submission" date="2021-09" db="EMBL/GenBank/DDBJ databases">
        <authorList>
            <person name="Jia N."/>
            <person name="Wang J."/>
            <person name="Shi W."/>
            <person name="Du L."/>
            <person name="Sun Y."/>
            <person name="Zhan W."/>
            <person name="Jiang J."/>
            <person name="Wang Q."/>
            <person name="Zhang B."/>
            <person name="Ji P."/>
            <person name="Sakyi L.B."/>
            <person name="Cui X."/>
            <person name="Yuan T."/>
            <person name="Jiang B."/>
            <person name="Yang W."/>
            <person name="Lam T.T.-Y."/>
            <person name="Chang Q."/>
            <person name="Ding S."/>
            <person name="Wang X."/>
            <person name="Zhu J."/>
            <person name="Ruan X."/>
            <person name="Zhao L."/>
            <person name="Wei J."/>
            <person name="Que T."/>
            <person name="Du C."/>
            <person name="Cheng J."/>
            <person name="Dai P."/>
            <person name="Han X."/>
            <person name="Huang E."/>
            <person name="Gao Y."/>
            <person name="Liu J."/>
            <person name="Shao H."/>
            <person name="Ye R."/>
            <person name="Li L."/>
            <person name="Wei W."/>
            <person name="Wang X."/>
            <person name="Wang C."/>
            <person name="Huo Q."/>
            <person name="Li W."/>
            <person name="Guo W."/>
            <person name="Chen H."/>
            <person name="Chen S."/>
            <person name="Zhou L."/>
            <person name="Zhou L."/>
            <person name="Ni X."/>
            <person name="Tian J."/>
            <person name="Zhou Y."/>
            <person name="Sheng Y."/>
            <person name="Liu T."/>
            <person name="Pan Y."/>
            <person name="Xia L."/>
            <person name="Li J."/>
            <person name="Zhao F."/>
            <person name="Cao W."/>
        </authorList>
    </citation>
    <scope>NUCLEOTIDE SEQUENCE</scope>
    <source>
        <strain evidence="13">Rmic-2018</strain>
        <tissue evidence="13">Larvae</tissue>
    </source>
</reference>
<evidence type="ECO:0000256" key="2">
    <source>
        <dbReference type="ARBA" id="ARBA00023015"/>
    </source>
</evidence>
<dbReference type="InterPro" id="IPR006899">
    <property type="entry name" value="HNF-1_N"/>
</dbReference>
<dbReference type="InterPro" id="IPR040363">
    <property type="entry name" value="HMBOX1"/>
</dbReference>
<comment type="caution">
    <text evidence="13">The sequence shown here is derived from an EMBL/GenBank/DDBJ whole genome shotgun (WGS) entry which is preliminary data.</text>
</comment>
<keyword evidence="5" id="KW-0804">Transcription</keyword>
<feature type="region of interest" description="Disordered" evidence="9">
    <location>
        <begin position="503"/>
        <end position="588"/>
    </location>
</feature>
<evidence type="ECO:0000256" key="4">
    <source>
        <dbReference type="ARBA" id="ARBA00023155"/>
    </source>
</evidence>
<name>A0A9J6EAH6_RHIMP</name>